<dbReference type="Pfam" id="PF00857">
    <property type="entry name" value="Isochorismatase"/>
    <property type="match status" value="1"/>
</dbReference>
<sequence length="232" mass="25015">MSALIVVDMQEDFCPPDGSLAVEGGRSIAPVINSLLGLPGFVVRIATQDYHPLDHISFASNYPEPNNKPYESFIEMTNPAPGKQSETKRQLLWPVHCVAGCKGASIISEIDTDKIDVYVKKGMDARVEMYSVFGDPFGNLDPAVTFQSVDVDIKSVLEESKITDVFIVGLAGDYCVKATAIDAAKAGYRTFVVEEGTRCVIPGKGWEETKRELSEAGVSVVGADGPEILSLP</sequence>
<gene>
    <name evidence="9" type="ORF">ASPWEDRAFT_59801</name>
</gene>
<dbReference type="RefSeq" id="XP_040689188.1">
    <property type="nucleotide sequence ID" value="XM_040838472.1"/>
</dbReference>
<dbReference type="Proteomes" id="UP000184383">
    <property type="component" value="Unassembled WGS sequence"/>
</dbReference>
<dbReference type="PANTHER" id="PTHR11080">
    <property type="entry name" value="PYRAZINAMIDASE/NICOTINAMIDASE"/>
    <property type="match status" value="1"/>
</dbReference>
<evidence type="ECO:0000313" key="10">
    <source>
        <dbReference type="Proteomes" id="UP000184383"/>
    </source>
</evidence>
<dbReference type="InterPro" id="IPR000868">
    <property type="entry name" value="Isochorismatase-like_dom"/>
</dbReference>
<evidence type="ECO:0000256" key="5">
    <source>
        <dbReference type="ARBA" id="ARBA00037900"/>
    </source>
</evidence>
<protein>
    <recommendedName>
        <fullName evidence="6">nicotinamidase</fullName>
        <ecNumber evidence="6">3.5.1.19</ecNumber>
    </recommendedName>
    <alternativeName>
        <fullName evidence="7">Nicotinamide deamidase</fullName>
    </alternativeName>
</protein>
<accession>A0A1L9RKR3</accession>
<dbReference type="EC" id="3.5.1.19" evidence="6"/>
<keyword evidence="2" id="KW-0662">Pyridine nucleotide biosynthesis</keyword>
<reference evidence="10" key="1">
    <citation type="journal article" date="2017" name="Genome Biol.">
        <title>Comparative genomics reveals high biological diversity and specific adaptations in the industrially and medically important fungal genus Aspergillus.</title>
        <authorList>
            <person name="de Vries R.P."/>
            <person name="Riley R."/>
            <person name="Wiebenga A."/>
            <person name="Aguilar-Osorio G."/>
            <person name="Amillis S."/>
            <person name="Uchima C.A."/>
            <person name="Anderluh G."/>
            <person name="Asadollahi M."/>
            <person name="Askin M."/>
            <person name="Barry K."/>
            <person name="Battaglia E."/>
            <person name="Bayram O."/>
            <person name="Benocci T."/>
            <person name="Braus-Stromeyer S.A."/>
            <person name="Caldana C."/>
            <person name="Canovas D."/>
            <person name="Cerqueira G.C."/>
            <person name="Chen F."/>
            <person name="Chen W."/>
            <person name="Choi C."/>
            <person name="Clum A."/>
            <person name="Dos Santos R.A."/>
            <person name="Damasio A.R."/>
            <person name="Diallinas G."/>
            <person name="Emri T."/>
            <person name="Fekete E."/>
            <person name="Flipphi M."/>
            <person name="Freyberg S."/>
            <person name="Gallo A."/>
            <person name="Gournas C."/>
            <person name="Habgood R."/>
            <person name="Hainaut M."/>
            <person name="Harispe M.L."/>
            <person name="Henrissat B."/>
            <person name="Hilden K.S."/>
            <person name="Hope R."/>
            <person name="Hossain A."/>
            <person name="Karabika E."/>
            <person name="Karaffa L."/>
            <person name="Karanyi Z."/>
            <person name="Krasevec N."/>
            <person name="Kuo A."/>
            <person name="Kusch H."/>
            <person name="LaButti K."/>
            <person name="Lagendijk E.L."/>
            <person name="Lapidus A."/>
            <person name="Levasseur A."/>
            <person name="Lindquist E."/>
            <person name="Lipzen A."/>
            <person name="Logrieco A.F."/>
            <person name="MacCabe A."/>
            <person name="Maekelae M.R."/>
            <person name="Malavazi I."/>
            <person name="Melin P."/>
            <person name="Meyer V."/>
            <person name="Mielnichuk N."/>
            <person name="Miskei M."/>
            <person name="Molnar A.P."/>
            <person name="Mule G."/>
            <person name="Ngan C.Y."/>
            <person name="Orejas M."/>
            <person name="Orosz E."/>
            <person name="Ouedraogo J.P."/>
            <person name="Overkamp K.M."/>
            <person name="Park H.-S."/>
            <person name="Perrone G."/>
            <person name="Piumi F."/>
            <person name="Punt P.J."/>
            <person name="Ram A.F."/>
            <person name="Ramon A."/>
            <person name="Rauscher S."/>
            <person name="Record E."/>
            <person name="Riano-Pachon D.M."/>
            <person name="Robert V."/>
            <person name="Roehrig J."/>
            <person name="Ruller R."/>
            <person name="Salamov A."/>
            <person name="Salih N.S."/>
            <person name="Samson R.A."/>
            <person name="Sandor E."/>
            <person name="Sanguinetti M."/>
            <person name="Schuetze T."/>
            <person name="Sepcic K."/>
            <person name="Shelest E."/>
            <person name="Sherlock G."/>
            <person name="Sophianopoulou V."/>
            <person name="Squina F.M."/>
            <person name="Sun H."/>
            <person name="Susca A."/>
            <person name="Todd R.B."/>
            <person name="Tsang A."/>
            <person name="Unkles S.E."/>
            <person name="van de Wiele N."/>
            <person name="van Rossen-Uffink D."/>
            <person name="Oliveira J.V."/>
            <person name="Vesth T.C."/>
            <person name="Visser J."/>
            <person name="Yu J.-H."/>
            <person name="Zhou M."/>
            <person name="Andersen M.R."/>
            <person name="Archer D.B."/>
            <person name="Baker S.E."/>
            <person name="Benoit I."/>
            <person name="Brakhage A.A."/>
            <person name="Braus G.H."/>
            <person name="Fischer R."/>
            <person name="Frisvad J.C."/>
            <person name="Goldman G.H."/>
            <person name="Houbraken J."/>
            <person name="Oakley B."/>
            <person name="Pocsi I."/>
            <person name="Scazzocchio C."/>
            <person name="Seiboth B."/>
            <person name="vanKuyk P.A."/>
            <person name="Wortman J."/>
            <person name="Dyer P.S."/>
            <person name="Grigoriev I.V."/>
        </authorList>
    </citation>
    <scope>NUCLEOTIDE SEQUENCE [LARGE SCALE GENOMIC DNA]</scope>
    <source>
        <strain evidence="10">DTO 134E9</strain>
    </source>
</reference>
<proteinExistence type="inferred from homology"/>
<keyword evidence="10" id="KW-1185">Reference proteome</keyword>
<dbReference type="Gene3D" id="3.40.50.850">
    <property type="entry name" value="Isochorismatase-like"/>
    <property type="match status" value="1"/>
</dbReference>
<organism evidence="9 10">
    <name type="scientific">Aspergillus wentii DTO 134E9</name>
    <dbReference type="NCBI Taxonomy" id="1073089"/>
    <lineage>
        <taxon>Eukaryota</taxon>
        <taxon>Fungi</taxon>
        <taxon>Dikarya</taxon>
        <taxon>Ascomycota</taxon>
        <taxon>Pezizomycotina</taxon>
        <taxon>Eurotiomycetes</taxon>
        <taxon>Eurotiomycetidae</taxon>
        <taxon>Eurotiales</taxon>
        <taxon>Aspergillaceae</taxon>
        <taxon>Aspergillus</taxon>
        <taxon>Aspergillus subgen. Cremei</taxon>
    </lineage>
</organism>
<evidence type="ECO:0000256" key="6">
    <source>
        <dbReference type="ARBA" id="ARBA00039017"/>
    </source>
</evidence>
<dbReference type="OrthoDB" id="3341310at2759"/>
<dbReference type="STRING" id="1073089.A0A1L9RKR3"/>
<dbReference type="AlphaFoldDB" id="A0A1L9RKR3"/>
<feature type="domain" description="Isochorismatase-like" evidence="8">
    <location>
        <begin position="2"/>
        <end position="197"/>
    </location>
</feature>
<dbReference type="EMBL" id="KV878212">
    <property type="protein sequence ID" value="OJJ35512.1"/>
    <property type="molecule type" value="Genomic_DNA"/>
</dbReference>
<evidence type="ECO:0000256" key="2">
    <source>
        <dbReference type="ARBA" id="ARBA00022642"/>
    </source>
</evidence>
<dbReference type="InterPro" id="IPR052347">
    <property type="entry name" value="Isochorismatase_Nicotinamidase"/>
</dbReference>
<evidence type="ECO:0000256" key="4">
    <source>
        <dbReference type="ARBA" id="ARBA00022801"/>
    </source>
</evidence>
<dbReference type="InterPro" id="IPR036380">
    <property type="entry name" value="Isochorismatase-like_sf"/>
</dbReference>
<dbReference type="SUPFAM" id="SSF52499">
    <property type="entry name" value="Isochorismatase-like hydrolases"/>
    <property type="match status" value="1"/>
</dbReference>
<keyword evidence="3" id="KW-0479">Metal-binding</keyword>
<evidence type="ECO:0000256" key="1">
    <source>
        <dbReference type="ARBA" id="ARBA00006336"/>
    </source>
</evidence>
<evidence type="ECO:0000256" key="7">
    <source>
        <dbReference type="ARBA" id="ARBA00043224"/>
    </source>
</evidence>
<comment type="pathway">
    <text evidence="5">Cofactor biosynthesis; nicotinate biosynthesis; nicotinate from nicotinamide: step 1/1.</text>
</comment>
<dbReference type="VEuPathDB" id="FungiDB:ASPWEDRAFT_59801"/>
<dbReference type="GO" id="GO:0046872">
    <property type="term" value="F:metal ion binding"/>
    <property type="evidence" value="ECO:0007669"/>
    <property type="project" value="UniProtKB-KW"/>
</dbReference>
<name>A0A1L9RKR3_ASPWE</name>
<dbReference type="CDD" id="cd01011">
    <property type="entry name" value="nicotinamidase"/>
    <property type="match status" value="1"/>
</dbReference>
<comment type="similarity">
    <text evidence="1">Belongs to the isochorismatase family.</text>
</comment>
<evidence type="ECO:0000313" key="9">
    <source>
        <dbReference type="EMBL" id="OJJ35512.1"/>
    </source>
</evidence>
<keyword evidence="4" id="KW-0378">Hydrolase</keyword>
<dbReference type="PANTHER" id="PTHR11080:SF2">
    <property type="entry name" value="LD05707P"/>
    <property type="match status" value="1"/>
</dbReference>
<evidence type="ECO:0000259" key="8">
    <source>
        <dbReference type="Pfam" id="PF00857"/>
    </source>
</evidence>
<dbReference type="GO" id="GO:0008936">
    <property type="term" value="F:nicotinamidase activity"/>
    <property type="evidence" value="ECO:0007669"/>
    <property type="project" value="UniProtKB-EC"/>
</dbReference>
<evidence type="ECO:0000256" key="3">
    <source>
        <dbReference type="ARBA" id="ARBA00022723"/>
    </source>
</evidence>
<dbReference type="GeneID" id="63754320"/>
<dbReference type="GO" id="GO:0019363">
    <property type="term" value="P:pyridine nucleotide biosynthetic process"/>
    <property type="evidence" value="ECO:0007669"/>
    <property type="project" value="UniProtKB-KW"/>
</dbReference>